<dbReference type="NCBIfam" id="TIGR03725">
    <property type="entry name" value="T6A_YeaZ"/>
    <property type="match status" value="1"/>
</dbReference>
<dbReference type="OrthoDB" id="9784166at2"/>
<accession>A0A3D9KF57</accession>
<keyword evidence="3" id="KW-1185">Reference proteome</keyword>
<dbReference type="RefSeq" id="WP_116060093.1">
    <property type="nucleotide sequence ID" value="NZ_QRDZ01000005.1"/>
</dbReference>
<dbReference type="InterPro" id="IPR000905">
    <property type="entry name" value="Gcp-like_dom"/>
</dbReference>
<evidence type="ECO:0000259" key="1">
    <source>
        <dbReference type="Pfam" id="PF00814"/>
    </source>
</evidence>
<sequence>MKIDEELIGDSGSVTVLAFDTSTAAFSAAIVRDGSRVDSVASFAERNHSVRILSEIKELLSRNGMTGADIDAIVVGQGPGSYTGVRIAVTAAKTLAWTWRKPLLGVSTLEALALGAWRKLREENEDMADDLDVWIVPILDARRGQVYTSRYATDHSGGWRTIDADAIRLIVEWAEEIEDEGTEDSQVAAIWFVGETEPHQAAIEAAEQSGTRLRTLAWDMDATALGLLGELRFRLGERDDIHSFAPNYTQLAEAEAKLLAASQGE</sequence>
<dbReference type="InterPro" id="IPR043129">
    <property type="entry name" value="ATPase_NBD"/>
</dbReference>
<proteinExistence type="predicted"/>
<dbReference type="CDD" id="cd24032">
    <property type="entry name" value="ASKHA_NBD_TsaB"/>
    <property type="match status" value="1"/>
</dbReference>
<dbReference type="PANTHER" id="PTHR11735">
    <property type="entry name" value="TRNA N6-ADENOSINE THREONYLCARBAMOYLTRANSFERASE"/>
    <property type="match status" value="1"/>
</dbReference>
<evidence type="ECO:0000313" key="3">
    <source>
        <dbReference type="Proteomes" id="UP000256977"/>
    </source>
</evidence>
<dbReference type="AlphaFoldDB" id="A0A3D9KF57"/>
<name>A0A3D9KF57_9BACL</name>
<dbReference type="GO" id="GO:0002949">
    <property type="term" value="P:tRNA threonylcarbamoyladenosine modification"/>
    <property type="evidence" value="ECO:0007669"/>
    <property type="project" value="InterPro"/>
</dbReference>
<dbReference type="GO" id="GO:0005829">
    <property type="term" value="C:cytosol"/>
    <property type="evidence" value="ECO:0007669"/>
    <property type="project" value="TreeGrafter"/>
</dbReference>
<organism evidence="2 3">
    <name type="scientific">Cohnella phaseoli</name>
    <dbReference type="NCBI Taxonomy" id="456490"/>
    <lineage>
        <taxon>Bacteria</taxon>
        <taxon>Bacillati</taxon>
        <taxon>Bacillota</taxon>
        <taxon>Bacilli</taxon>
        <taxon>Bacillales</taxon>
        <taxon>Paenibacillaceae</taxon>
        <taxon>Cohnella</taxon>
    </lineage>
</organism>
<dbReference type="Pfam" id="PF00814">
    <property type="entry name" value="TsaD"/>
    <property type="match status" value="1"/>
</dbReference>
<dbReference type="Proteomes" id="UP000256977">
    <property type="component" value="Unassembled WGS sequence"/>
</dbReference>
<dbReference type="Gene3D" id="3.30.420.40">
    <property type="match status" value="2"/>
</dbReference>
<gene>
    <name evidence="2" type="ORF">DFP98_10583</name>
</gene>
<dbReference type="SUPFAM" id="SSF53067">
    <property type="entry name" value="Actin-like ATPase domain"/>
    <property type="match status" value="2"/>
</dbReference>
<reference evidence="2 3" key="1">
    <citation type="submission" date="2018-07" db="EMBL/GenBank/DDBJ databases">
        <title>Genomic Encyclopedia of Type Strains, Phase III (KMG-III): the genomes of soil and plant-associated and newly described type strains.</title>
        <authorList>
            <person name="Whitman W."/>
        </authorList>
    </citation>
    <scope>NUCLEOTIDE SEQUENCE [LARGE SCALE GENOMIC DNA]</scope>
    <source>
        <strain evidence="2 3">CECT 7287</strain>
    </source>
</reference>
<protein>
    <submittedName>
        <fullName evidence="2">tRNA threonylcarbamoyladenosine biosynthesis protein TsaB</fullName>
    </submittedName>
</protein>
<comment type="caution">
    <text evidence="2">The sequence shown here is derived from an EMBL/GenBank/DDBJ whole genome shotgun (WGS) entry which is preliminary data.</text>
</comment>
<dbReference type="EMBL" id="QRDZ01000005">
    <property type="protein sequence ID" value="RED85079.1"/>
    <property type="molecule type" value="Genomic_DNA"/>
</dbReference>
<feature type="domain" description="Gcp-like" evidence="1">
    <location>
        <begin position="43"/>
        <end position="156"/>
    </location>
</feature>
<dbReference type="InterPro" id="IPR022496">
    <property type="entry name" value="T6A_TsaB"/>
</dbReference>
<dbReference type="PANTHER" id="PTHR11735:SF11">
    <property type="entry name" value="TRNA THREONYLCARBAMOYLADENOSINE BIOSYNTHESIS PROTEIN TSAB"/>
    <property type="match status" value="1"/>
</dbReference>
<evidence type="ECO:0000313" key="2">
    <source>
        <dbReference type="EMBL" id="RED85079.1"/>
    </source>
</evidence>